<dbReference type="Pfam" id="PF12034">
    <property type="entry name" value="YfbK_C"/>
    <property type="match status" value="1"/>
</dbReference>
<comment type="caution">
    <text evidence="3">The sequence shown here is derived from an EMBL/GenBank/DDBJ whole genome shotgun (WGS) entry which is preliminary data.</text>
</comment>
<dbReference type="InterPro" id="IPR008969">
    <property type="entry name" value="CarboxyPept-like_regulatory"/>
</dbReference>
<feature type="signal peptide" evidence="1">
    <location>
        <begin position="1"/>
        <end position="18"/>
    </location>
</feature>
<dbReference type="EMBL" id="JAHESD010000059">
    <property type="protein sequence ID" value="MBT1705574.1"/>
    <property type="molecule type" value="Genomic_DNA"/>
</dbReference>
<dbReference type="Pfam" id="PF12450">
    <property type="entry name" value="vWF_A"/>
    <property type="match status" value="1"/>
</dbReference>
<protein>
    <submittedName>
        <fullName evidence="3">von Willebrand factor type A domain-containing protein</fullName>
    </submittedName>
</protein>
<keyword evidence="4" id="KW-1185">Reference proteome</keyword>
<dbReference type="Gene3D" id="2.60.40.1120">
    <property type="entry name" value="Carboxypeptidase-like, regulatory domain"/>
    <property type="match status" value="1"/>
</dbReference>
<evidence type="ECO:0000313" key="4">
    <source>
        <dbReference type="Proteomes" id="UP000772618"/>
    </source>
</evidence>
<evidence type="ECO:0000313" key="3">
    <source>
        <dbReference type="EMBL" id="MBT1705574.1"/>
    </source>
</evidence>
<reference evidence="3 4" key="1">
    <citation type="submission" date="2021-05" db="EMBL/GenBank/DDBJ databases">
        <title>A Polyphasic approach of four new species of the genus Ohtaekwangia: Ohtaekwangia histidinii sp. nov., Ohtaekwangia cretensis sp. nov., Ohtaekwangia indiensis sp. nov., Ohtaekwangia reichenbachii sp. nov. from diverse environment.</title>
        <authorList>
            <person name="Octaviana S."/>
        </authorList>
    </citation>
    <scope>NUCLEOTIDE SEQUENCE [LARGE SCALE GENOMIC DNA]</scope>
    <source>
        <strain evidence="3 4">PWU20</strain>
    </source>
</reference>
<evidence type="ECO:0000256" key="1">
    <source>
        <dbReference type="SAM" id="SignalP"/>
    </source>
</evidence>
<dbReference type="PANTHER" id="PTHR10579">
    <property type="entry name" value="CALCIUM-ACTIVATED CHLORIDE CHANNEL REGULATOR"/>
    <property type="match status" value="1"/>
</dbReference>
<dbReference type="SMART" id="SM00327">
    <property type="entry name" value="VWA"/>
    <property type="match status" value="1"/>
</dbReference>
<gene>
    <name evidence="3" type="ORF">KK060_19950</name>
</gene>
<dbReference type="Gene3D" id="3.40.50.410">
    <property type="entry name" value="von Willebrand factor, type A domain"/>
    <property type="match status" value="1"/>
</dbReference>
<keyword evidence="1" id="KW-0732">Signal</keyword>
<feature type="domain" description="VWFA" evidence="2">
    <location>
        <begin position="256"/>
        <end position="434"/>
    </location>
</feature>
<evidence type="ECO:0000259" key="2">
    <source>
        <dbReference type="PROSITE" id="PS50234"/>
    </source>
</evidence>
<dbReference type="SUPFAM" id="SSF53300">
    <property type="entry name" value="vWA-like"/>
    <property type="match status" value="1"/>
</dbReference>
<dbReference type="InterPro" id="IPR002035">
    <property type="entry name" value="VWF_A"/>
</dbReference>
<dbReference type="InterPro" id="IPR022156">
    <property type="entry name" value="Uncharacterised_YfbK_N"/>
</dbReference>
<dbReference type="Pfam" id="PF00092">
    <property type="entry name" value="VWA"/>
    <property type="match status" value="1"/>
</dbReference>
<dbReference type="RefSeq" id="WP_254155537.1">
    <property type="nucleotide sequence ID" value="NZ_JAHESD010000059.1"/>
</dbReference>
<accession>A0ABS5VXU1</accession>
<dbReference type="InterPro" id="IPR021908">
    <property type="entry name" value="YfbK_C"/>
</dbReference>
<dbReference type="SUPFAM" id="SSF49464">
    <property type="entry name" value="Carboxypeptidase regulatory domain-like"/>
    <property type="match status" value="1"/>
</dbReference>
<dbReference type="PROSITE" id="PS50234">
    <property type="entry name" value="VWFA"/>
    <property type="match status" value="1"/>
</dbReference>
<dbReference type="InterPro" id="IPR051266">
    <property type="entry name" value="CLCR"/>
</dbReference>
<feature type="chain" id="PRO_5045560117" evidence="1">
    <location>
        <begin position="19"/>
        <end position="619"/>
    </location>
</feature>
<dbReference type="PANTHER" id="PTHR10579:SF43">
    <property type="entry name" value="ZINC FINGER (C3HC4-TYPE RING FINGER) FAMILY PROTEIN"/>
    <property type="match status" value="1"/>
</dbReference>
<name>A0ABS5VXU1_9BACT</name>
<dbReference type="Pfam" id="PF13715">
    <property type="entry name" value="CarbopepD_reg_2"/>
    <property type="match status" value="1"/>
</dbReference>
<dbReference type="InterPro" id="IPR036465">
    <property type="entry name" value="vWFA_dom_sf"/>
</dbReference>
<dbReference type="Proteomes" id="UP000772618">
    <property type="component" value="Unassembled WGS sequence"/>
</dbReference>
<dbReference type="CDD" id="cd01465">
    <property type="entry name" value="vWA_subgroup"/>
    <property type="match status" value="1"/>
</dbReference>
<proteinExistence type="predicted"/>
<sequence length="619" mass="68983">MKKISAALLILFALVAFNPISQRTITGTVTSASDGSPIPGVSVILKGTKLSTSTDQNGKYTLGISSKGGVLVFSFIGYKTVEVPIGDHLIMDVKLEDDVTELQETIVTGYSQKRNVKTRAEKSIAKDYLKSEVAEAEYLYAPQIHQPNTEEYATISENGFHDVRKDPLSTFSIDVDKASYSNVRRFLNYGQRPPVDAVRIEELVNYFSYDYKQPVDEHPFAIHTEVSEAPWNKKHKLIHIGIQGREIPTDDLPPSNLVFLIDVSGSMDEPEKLPLVKQSFKMLVDKLRPQDHVAIVVYAGAAGKVLEPTPGNEKKKIISALDQLQAGGSTAGGEGLRLAYELAQQNYREKGNNRVIIATDGDFNVGESSNEEMEKLITEKRKDGIFLTVLGYGMGNYKDSKMEILADKGNGNYAYIDNISEARKTLVHEFGGTLFTIAKDVKLQLEFNPSKVKAYRLIGYENRLLKNEDFNNDKKDAGELGSGHTVTALYEVIPSGVKSEFFDVDDLKYQNNNTEAIRTYTNELFTIKFRYKKSDKEVSRLITHSLVDNQTPLFQTSDNFRWAASVAAFAMLLRESAYVNNFSFDEVTALAQGAKGKDEEGYRAEFINLTKSLGLISKR</sequence>
<organism evidence="3 4">
    <name type="scientific">Chryseosolibacter indicus</name>
    <dbReference type="NCBI Taxonomy" id="2782351"/>
    <lineage>
        <taxon>Bacteria</taxon>
        <taxon>Pseudomonadati</taxon>
        <taxon>Bacteroidota</taxon>
        <taxon>Cytophagia</taxon>
        <taxon>Cytophagales</taxon>
        <taxon>Chryseotaleaceae</taxon>
        <taxon>Chryseosolibacter</taxon>
    </lineage>
</organism>